<proteinExistence type="predicted"/>
<evidence type="ECO:0000313" key="3">
    <source>
        <dbReference type="Proteomes" id="UP000014629"/>
    </source>
</evidence>
<accession>S3Z9D2</accession>
<dbReference type="Proteomes" id="UP000014629">
    <property type="component" value="Unassembled WGS sequence"/>
</dbReference>
<gene>
    <name evidence="2" type="ORF">STRAU_7203</name>
</gene>
<dbReference type="PATRIC" id="fig|1286094.4.peg.7127"/>
<organism evidence="2 3">
    <name type="scientific">Streptomyces aurantiacus JA 4570</name>
    <dbReference type="NCBI Taxonomy" id="1286094"/>
    <lineage>
        <taxon>Bacteria</taxon>
        <taxon>Bacillati</taxon>
        <taxon>Actinomycetota</taxon>
        <taxon>Actinomycetes</taxon>
        <taxon>Kitasatosporales</taxon>
        <taxon>Streptomycetaceae</taxon>
        <taxon>Streptomyces</taxon>
        <taxon>Streptomyces aurantiacus group</taxon>
    </lineage>
</organism>
<keyword evidence="1" id="KW-0472">Membrane</keyword>
<keyword evidence="1" id="KW-1133">Transmembrane helix</keyword>
<name>S3Z9D2_9ACTN</name>
<dbReference type="EMBL" id="AOPZ01000494">
    <property type="protein sequence ID" value="EPH39738.1"/>
    <property type="molecule type" value="Genomic_DNA"/>
</dbReference>
<keyword evidence="3" id="KW-1185">Reference proteome</keyword>
<comment type="caution">
    <text evidence="2">The sequence shown here is derived from an EMBL/GenBank/DDBJ whole genome shotgun (WGS) entry which is preliminary data.</text>
</comment>
<reference evidence="2 3" key="1">
    <citation type="submission" date="2013-02" db="EMBL/GenBank/DDBJ databases">
        <title>Draft Genome Sequence of Streptomyces aurantiacus, Which Produces Setomimycin.</title>
        <authorList>
            <person name="Gruening B.A."/>
            <person name="Praeg A."/>
            <person name="Erxleben A."/>
            <person name="Guenther S."/>
            <person name="Mueller M."/>
        </authorList>
    </citation>
    <scope>NUCLEOTIDE SEQUENCE [LARGE SCALE GENOMIC DNA]</scope>
    <source>
        <strain evidence="2 3">JA 4570</strain>
    </source>
</reference>
<protein>
    <submittedName>
        <fullName evidence="2">Uncharacterized protein</fullName>
    </submittedName>
</protein>
<evidence type="ECO:0000313" key="2">
    <source>
        <dbReference type="EMBL" id="EPH39738.1"/>
    </source>
</evidence>
<evidence type="ECO:0000256" key="1">
    <source>
        <dbReference type="SAM" id="Phobius"/>
    </source>
</evidence>
<sequence length="35" mass="3428">MADTGAGIVPWIVAGAAGALGVGAVAFATTRRRQD</sequence>
<dbReference type="AlphaFoldDB" id="S3Z9D2"/>
<keyword evidence="1" id="KW-0812">Transmembrane</keyword>
<feature type="transmembrane region" description="Helical" evidence="1">
    <location>
        <begin position="6"/>
        <end position="28"/>
    </location>
</feature>